<reference evidence="1" key="1">
    <citation type="submission" date="2021-05" db="EMBL/GenBank/DDBJ databases">
        <authorList>
            <person name="Scholz U."/>
            <person name="Mascher M."/>
            <person name="Fiebig A."/>
        </authorList>
    </citation>
    <scope>NUCLEOTIDE SEQUENCE [LARGE SCALE GENOMIC DNA]</scope>
</reference>
<dbReference type="EnsemblPlants" id="AVESA.00010b.r2.1AG0028620.1">
    <property type="protein sequence ID" value="AVESA.00010b.r2.1AG0028620.1.CDS.1"/>
    <property type="gene ID" value="AVESA.00010b.r2.1AG0028620"/>
</dbReference>
<organism evidence="1 2">
    <name type="scientific">Avena sativa</name>
    <name type="common">Oat</name>
    <dbReference type="NCBI Taxonomy" id="4498"/>
    <lineage>
        <taxon>Eukaryota</taxon>
        <taxon>Viridiplantae</taxon>
        <taxon>Streptophyta</taxon>
        <taxon>Embryophyta</taxon>
        <taxon>Tracheophyta</taxon>
        <taxon>Spermatophyta</taxon>
        <taxon>Magnoliopsida</taxon>
        <taxon>Liliopsida</taxon>
        <taxon>Poales</taxon>
        <taxon>Poaceae</taxon>
        <taxon>BOP clade</taxon>
        <taxon>Pooideae</taxon>
        <taxon>Poodae</taxon>
        <taxon>Poeae</taxon>
        <taxon>Poeae Chloroplast Group 1 (Aveneae type)</taxon>
        <taxon>Aveninae</taxon>
        <taxon>Avena</taxon>
    </lineage>
</organism>
<evidence type="ECO:0000313" key="2">
    <source>
        <dbReference type="Proteomes" id="UP001732700"/>
    </source>
</evidence>
<reference evidence="1" key="2">
    <citation type="submission" date="2025-09" db="UniProtKB">
        <authorList>
            <consortium name="EnsemblPlants"/>
        </authorList>
    </citation>
    <scope>IDENTIFICATION</scope>
</reference>
<accession>A0ACD5TC79</accession>
<keyword evidence="2" id="KW-1185">Reference proteome</keyword>
<proteinExistence type="predicted"/>
<dbReference type="Proteomes" id="UP001732700">
    <property type="component" value="Chromosome 1A"/>
</dbReference>
<evidence type="ECO:0000313" key="1">
    <source>
        <dbReference type="EnsemblPlants" id="AVESA.00010b.r2.1AG0028620.1.CDS.1"/>
    </source>
</evidence>
<protein>
    <submittedName>
        <fullName evidence="1">Uncharacterized protein</fullName>
    </submittedName>
</protein>
<name>A0ACD5TC79_AVESA</name>
<sequence>MTLAFDTVSETFRRMPLPLPAATVSEHFINLFDMRGTLAASVLGGEWPYMDVWALDDYTGARWSRRFRVELPTADTGTIGWKHGAAVAALEDDVLVLYTFGGGMTLYDVKEQRTVRVVRRGDDRVGSCRFVHVHRESLLPAGIDGLPCSSGGVVSILPWLAAIHYSSDGST</sequence>